<dbReference type="PANTHER" id="PTHR46033">
    <property type="entry name" value="PROTEIN MAIN-LIKE 2"/>
    <property type="match status" value="1"/>
</dbReference>
<dbReference type="InterPro" id="IPR044824">
    <property type="entry name" value="MAIN-like"/>
</dbReference>
<keyword evidence="3" id="KW-1185">Reference proteome</keyword>
<organism evidence="2 3">
    <name type="scientific">Arachis hypogaea</name>
    <name type="common">Peanut</name>
    <dbReference type="NCBI Taxonomy" id="3818"/>
    <lineage>
        <taxon>Eukaryota</taxon>
        <taxon>Viridiplantae</taxon>
        <taxon>Streptophyta</taxon>
        <taxon>Embryophyta</taxon>
        <taxon>Tracheophyta</taxon>
        <taxon>Spermatophyta</taxon>
        <taxon>Magnoliopsida</taxon>
        <taxon>eudicotyledons</taxon>
        <taxon>Gunneridae</taxon>
        <taxon>Pentapetalae</taxon>
        <taxon>rosids</taxon>
        <taxon>fabids</taxon>
        <taxon>Fabales</taxon>
        <taxon>Fabaceae</taxon>
        <taxon>Papilionoideae</taxon>
        <taxon>50 kb inversion clade</taxon>
        <taxon>dalbergioids sensu lato</taxon>
        <taxon>Dalbergieae</taxon>
        <taxon>Pterocarpus clade</taxon>
        <taxon>Arachis</taxon>
    </lineage>
</organism>
<evidence type="ECO:0000313" key="3">
    <source>
        <dbReference type="Proteomes" id="UP000289738"/>
    </source>
</evidence>
<accession>A0A444ZYS0</accession>
<name>A0A444ZYS0_ARAHY</name>
<comment type="caution">
    <text evidence="2">The sequence shown here is derived from an EMBL/GenBank/DDBJ whole genome shotgun (WGS) entry which is preliminary data.</text>
</comment>
<dbReference type="AlphaFoldDB" id="A0A444ZYS0"/>
<dbReference type="GO" id="GO:0010073">
    <property type="term" value="P:meristem maintenance"/>
    <property type="evidence" value="ECO:0007669"/>
    <property type="project" value="InterPro"/>
</dbReference>
<reference evidence="2 3" key="1">
    <citation type="submission" date="2019-01" db="EMBL/GenBank/DDBJ databases">
        <title>Sequencing of cultivated peanut Arachis hypogaea provides insights into genome evolution and oil improvement.</title>
        <authorList>
            <person name="Chen X."/>
        </authorList>
    </citation>
    <scope>NUCLEOTIDE SEQUENCE [LARGE SCALE GENOMIC DNA]</scope>
    <source>
        <strain evidence="3">cv. Fuhuasheng</strain>
        <tissue evidence="2">Leaves</tissue>
    </source>
</reference>
<evidence type="ECO:0000259" key="1">
    <source>
        <dbReference type="Pfam" id="PF10536"/>
    </source>
</evidence>
<sequence length="146" mass="16804">MWQVIMGSAVLAWLYHQMCRDTEHCQHHLGGCVSLLLSWAYHRVSLLRPDGFETRRFLLVERGENKLRHYKRMLNGIGILYSVVPPGIAEAKASAAAVCSLLCFAIVKWHQVDWVVHYFDGLQHIPIRPLNIDEMHCHDGRFGRGE</sequence>
<proteinExistence type="predicted"/>
<gene>
    <name evidence="2" type="ORF">Ahy_B03g064087</name>
</gene>
<evidence type="ECO:0000313" key="2">
    <source>
        <dbReference type="EMBL" id="RYR19327.1"/>
    </source>
</evidence>
<dbReference type="EMBL" id="SDMP01000013">
    <property type="protein sequence ID" value="RYR19327.1"/>
    <property type="molecule type" value="Genomic_DNA"/>
</dbReference>
<protein>
    <recommendedName>
        <fullName evidence="1">Aminotransferase-like plant mobile domain-containing protein</fullName>
    </recommendedName>
</protein>
<dbReference type="Pfam" id="PF10536">
    <property type="entry name" value="PMD"/>
    <property type="match status" value="1"/>
</dbReference>
<dbReference type="InterPro" id="IPR019557">
    <property type="entry name" value="AminoTfrase-like_pln_mobile"/>
</dbReference>
<feature type="domain" description="Aminotransferase-like plant mobile" evidence="1">
    <location>
        <begin position="6"/>
        <end position="128"/>
    </location>
</feature>
<dbReference type="Proteomes" id="UP000289738">
    <property type="component" value="Chromosome B03"/>
</dbReference>
<dbReference type="PANTHER" id="PTHR46033:SF1">
    <property type="entry name" value="PROTEIN MAIN-LIKE 2"/>
    <property type="match status" value="1"/>
</dbReference>